<evidence type="ECO:0000313" key="2">
    <source>
        <dbReference type="EMBL" id="KAK3779295.1"/>
    </source>
</evidence>
<protein>
    <submittedName>
        <fullName evidence="2">Uncharacterized protein</fullName>
    </submittedName>
</protein>
<evidence type="ECO:0000256" key="1">
    <source>
        <dbReference type="SAM" id="MobiDB-lite"/>
    </source>
</evidence>
<gene>
    <name evidence="2" type="ORF">RRG08_057665</name>
</gene>
<sequence>MPRCSSQTSASEISFGMTAKYSLRPLGQSGKRGMRLSAAHPGDATLSAAREKRKTDYCQERTMEPSTALEKRQVGKGDYGQADSGIPLGQVRSCPGRQHLPSPMCDWLGGKQVEQSKVCSRTQADLMWLATCLINEVTGTSGPGLGSRQPSRKPQLFSTFNW</sequence>
<feature type="region of interest" description="Disordered" evidence="1">
    <location>
        <begin position="59"/>
        <end position="82"/>
    </location>
</feature>
<dbReference type="Proteomes" id="UP001283361">
    <property type="component" value="Unassembled WGS sequence"/>
</dbReference>
<evidence type="ECO:0000313" key="3">
    <source>
        <dbReference type="Proteomes" id="UP001283361"/>
    </source>
</evidence>
<dbReference type="AlphaFoldDB" id="A0AAE1DR67"/>
<feature type="compositionally biased region" description="Basic and acidic residues" evidence="1">
    <location>
        <begin position="59"/>
        <end position="75"/>
    </location>
</feature>
<feature type="region of interest" description="Disordered" evidence="1">
    <location>
        <begin position="140"/>
        <end position="162"/>
    </location>
</feature>
<proteinExistence type="predicted"/>
<reference evidence="2" key="1">
    <citation type="journal article" date="2023" name="G3 (Bethesda)">
        <title>A reference genome for the long-term kleptoplast-retaining sea slug Elysia crispata morphotype clarki.</title>
        <authorList>
            <person name="Eastman K.E."/>
            <person name="Pendleton A.L."/>
            <person name="Shaikh M.A."/>
            <person name="Suttiyut T."/>
            <person name="Ogas R."/>
            <person name="Tomko P."/>
            <person name="Gavelis G."/>
            <person name="Widhalm J.R."/>
            <person name="Wisecaver J.H."/>
        </authorList>
    </citation>
    <scope>NUCLEOTIDE SEQUENCE</scope>
    <source>
        <strain evidence="2">ECLA1</strain>
    </source>
</reference>
<dbReference type="EMBL" id="JAWDGP010002856">
    <property type="protein sequence ID" value="KAK3779295.1"/>
    <property type="molecule type" value="Genomic_DNA"/>
</dbReference>
<accession>A0AAE1DR67</accession>
<name>A0AAE1DR67_9GAST</name>
<comment type="caution">
    <text evidence="2">The sequence shown here is derived from an EMBL/GenBank/DDBJ whole genome shotgun (WGS) entry which is preliminary data.</text>
</comment>
<organism evidence="2 3">
    <name type="scientific">Elysia crispata</name>
    <name type="common">lettuce slug</name>
    <dbReference type="NCBI Taxonomy" id="231223"/>
    <lineage>
        <taxon>Eukaryota</taxon>
        <taxon>Metazoa</taxon>
        <taxon>Spiralia</taxon>
        <taxon>Lophotrochozoa</taxon>
        <taxon>Mollusca</taxon>
        <taxon>Gastropoda</taxon>
        <taxon>Heterobranchia</taxon>
        <taxon>Euthyneura</taxon>
        <taxon>Panpulmonata</taxon>
        <taxon>Sacoglossa</taxon>
        <taxon>Placobranchoidea</taxon>
        <taxon>Plakobranchidae</taxon>
        <taxon>Elysia</taxon>
    </lineage>
</organism>
<keyword evidence="3" id="KW-1185">Reference proteome</keyword>